<dbReference type="AlphaFoldDB" id="A0A4Y9ZB28"/>
<sequence>MSKRELENLSSAVDVDAPRAKRRKEAPAAHDDKQDVKPAVPPTHKGKEASQEDEADPEKLERVKEQGLQLWQTLKDAVDKDGRALAHDFHRLPSKRVYPDYYELIKKPIALDDIKSSLESGAYTSIEAAKNDFEQCFRNAKRYNQKESPIWMDAKALHKLVAAEYKRLIGAKDGETQPDDDEGSGDEGSPKKKKHPSLTRLLTTRLDKLIAVKDSQTISGGSFHGAAARKQWAIYYKTIQKPICFEKIFKHFHKLMADLPEPHALPQYTTAKESSGPSNGKIRLKVTAPGASSSAAPAAKSGKGASSSPVMLRVPAGNNNTLAANRAPSSTHLTPATTVPTPAAAGSSSPATQTQYQATPTTARPTPQTAQPHIALTNATQSTPARNGTTPVLPAVTRASTHSMSNSPAPVNPRAQHPLKSVALTTWALRLGPGEQGLRIANVLYLGVEEEESSSDEEQVDEEEEEEDEAPRKGKGKGKGKAASGKRKNGGVRIKDGVKLPPKHLPPQLQVKLDASALTPVNEDEEEWDVELPVGSHVLELGEKGGLAWKVYVDRIG</sequence>
<feature type="compositionally biased region" description="Acidic residues" evidence="9">
    <location>
        <begin position="176"/>
        <end position="185"/>
    </location>
</feature>
<evidence type="ECO:0000259" key="10">
    <source>
        <dbReference type="PROSITE" id="PS50014"/>
    </source>
</evidence>
<dbReference type="PANTHER" id="PTHR16062:SF19">
    <property type="entry name" value="PROTEIN POLYBROMO-1"/>
    <property type="match status" value="1"/>
</dbReference>
<dbReference type="SUPFAM" id="SSF47370">
    <property type="entry name" value="Bromodomain"/>
    <property type="match status" value="1"/>
</dbReference>
<gene>
    <name evidence="11" type="ORF">EVG20_g1963</name>
</gene>
<reference evidence="11 12" key="1">
    <citation type="submission" date="2019-02" db="EMBL/GenBank/DDBJ databases">
        <title>Genome sequencing of the rare red list fungi Dentipellis fragilis.</title>
        <authorList>
            <person name="Buettner E."/>
            <person name="Kellner H."/>
        </authorList>
    </citation>
    <scope>NUCLEOTIDE SEQUENCE [LARGE SCALE GENOMIC DNA]</scope>
    <source>
        <strain evidence="11 12">DSM 105465</strain>
    </source>
</reference>
<dbReference type="OrthoDB" id="6017at2759"/>
<feature type="domain" description="Bromo" evidence="10">
    <location>
        <begin position="81"/>
        <end position="151"/>
    </location>
</feature>
<evidence type="ECO:0000256" key="6">
    <source>
        <dbReference type="ARBA" id="ARBA00023163"/>
    </source>
</evidence>
<keyword evidence="6" id="KW-0804">Transcription</keyword>
<evidence type="ECO:0000256" key="7">
    <source>
        <dbReference type="ARBA" id="ARBA00023242"/>
    </source>
</evidence>
<evidence type="ECO:0000256" key="3">
    <source>
        <dbReference type="ARBA" id="ARBA00022853"/>
    </source>
</evidence>
<evidence type="ECO:0000256" key="9">
    <source>
        <dbReference type="SAM" id="MobiDB-lite"/>
    </source>
</evidence>
<feature type="compositionally biased region" description="Acidic residues" evidence="9">
    <location>
        <begin position="449"/>
        <end position="469"/>
    </location>
</feature>
<feature type="region of interest" description="Disordered" evidence="9">
    <location>
        <begin position="1"/>
        <end position="63"/>
    </location>
</feature>
<dbReference type="Pfam" id="PF00439">
    <property type="entry name" value="Bromodomain"/>
    <property type="match status" value="1"/>
</dbReference>
<dbReference type="PROSITE" id="PS50014">
    <property type="entry name" value="BROMODOMAIN_2"/>
    <property type="match status" value="1"/>
</dbReference>
<evidence type="ECO:0000313" key="11">
    <source>
        <dbReference type="EMBL" id="TFY71043.1"/>
    </source>
</evidence>
<feature type="compositionally biased region" description="Low complexity" evidence="9">
    <location>
        <begin position="288"/>
        <end position="309"/>
    </location>
</feature>
<feature type="region of interest" description="Disordered" evidence="9">
    <location>
        <begin position="171"/>
        <end position="198"/>
    </location>
</feature>
<dbReference type="Gene3D" id="1.20.920.10">
    <property type="entry name" value="Bromodomain-like"/>
    <property type="match status" value="1"/>
</dbReference>
<feature type="region of interest" description="Disordered" evidence="9">
    <location>
        <begin position="449"/>
        <end position="507"/>
    </location>
</feature>
<name>A0A4Y9ZB28_9AGAM</name>
<keyword evidence="12" id="KW-1185">Reference proteome</keyword>
<evidence type="ECO:0000256" key="5">
    <source>
        <dbReference type="ARBA" id="ARBA00023117"/>
    </source>
</evidence>
<dbReference type="PRINTS" id="PR00503">
    <property type="entry name" value="BROMODOMAIN"/>
</dbReference>
<proteinExistence type="predicted"/>
<feature type="compositionally biased region" description="Low complexity" evidence="9">
    <location>
        <begin position="330"/>
        <end position="369"/>
    </location>
</feature>
<evidence type="ECO:0000256" key="4">
    <source>
        <dbReference type="ARBA" id="ARBA00023015"/>
    </source>
</evidence>
<keyword evidence="7" id="KW-0539">Nucleus</keyword>
<keyword evidence="2" id="KW-0677">Repeat</keyword>
<dbReference type="EMBL" id="SEOQ01000069">
    <property type="protein sequence ID" value="TFY71043.1"/>
    <property type="molecule type" value="Genomic_DNA"/>
</dbReference>
<keyword evidence="5 8" id="KW-0103">Bromodomain</keyword>
<evidence type="ECO:0000313" key="12">
    <source>
        <dbReference type="Proteomes" id="UP000298327"/>
    </source>
</evidence>
<dbReference type="PANTHER" id="PTHR16062">
    <property type="entry name" value="SWI/SNF-RELATED"/>
    <property type="match status" value="1"/>
</dbReference>
<comment type="subcellular location">
    <subcellularLocation>
        <location evidence="1">Nucleus</location>
    </subcellularLocation>
</comment>
<feature type="region of interest" description="Disordered" evidence="9">
    <location>
        <begin position="267"/>
        <end position="369"/>
    </location>
</feature>
<evidence type="ECO:0000256" key="8">
    <source>
        <dbReference type="PROSITE-ProRule" id="PRU00035"/>
    </source>
</evidence>
<dbReference type="GO" id="GO:0016586">
    <property type="term" value="C:RSC-type complex"/>
    <property type="evidence" value="ECO:0007669"/>
    <property type="project" value="InterPro"/>
</dbReference>
<dbReference type="STRING" id="205917.A0A4Y9ZB28"/>
<evidence type="ECO:0000256" key="2">
    <source>
        <dbReference type="ARBA" id="ARBA00022737"/>
    </source>
</evidence>
<dbReference type="InterPro" id="IPR036427">
    <property type="entry name" value="Bromodomain-like_sf"/>
</dbReference>
<dbReference type="GO" id="GO:0006338">
    <property type="term" value="P:chromatin remodeling"/>
    <property type="evidence" value="ECO:0007669"/>
    <property type="project" value="InterPro"/>
</dbReference>
<dbReference type="InterPro" id="IPR037382">
    <property type="entry name" value="Rsc/polybromo"/>
</dbReference>
<feature type="compositionally biased region" description="Basic residues" evidence="9">
    <location>
        <begin position="473"/>
        <end position="490"/>
    </location>
</feature>
<comment type="caution">
    <text evidence="11">The sequence shown here is derived from an EMBL/GenBank/DDBJ whole genome shotgun (WGS) entry which is preliminary data.</text>
</comment>
<keyword evidence="3" id="KW-0156">Chromatin regulator</keyword>
<dbReference type="InterPro" id="IPR001487">
    <property type="entry name" value="Bromodomain"/>
</dbReference>
<dbReference type="SMART" id="SM00297">
    <property type="entry name" value="BROMO"/>
    <property type="match status" value="1"/>
</dbReference>
<dbReference type="Proteomes" id="UP000298327">
    <property type="component" value="Unassembled WGS sequence"/>
</dbReference>
<dbReference type="GO" id="GO:0003682">
    <property type="term" value="F:chromatin binding"/>
    <property type="evidence" value="ECO:0007669"/>
    <property type="project" value="TreeGrafter"/>
</dbReference>
<feature type="compositionally biased region" description="Basic and acidic residues" evidence="9">
    <location>
        <begin position="25"/>
        <end position="36"/>
    </location>
</feature>
<keyword evidence="4" id="KW-0805">Transcription regulation</keyword>
<dbReference type="GO" id="GO:0006368">
    <property type="term" value="P:transcription elongation by RNA polymerase II"/>
    <property type="evidence" value="ECO:0007669"/>
    <property type="project" value="TreeGrafter"/>
</dbReference>
<protein>
    <recommendedName>
        <fullName evidence="10">Bromo domain-containing protein</fullName>
    </recommendedName>
</protein>
<organism evidence="11 12">
    <name type="scientific">Dentipellis fragilis</name>
    <dbReference type="NCBI Taxonomy" id="205917"/>
    <lineage>
        <taxon>Eukaryota</taxon>
        <taxon>Fungi</taxon>
        <taxon>Dikarya</taxon>
        <taxon>Basidiomycota</taxon>
        <taxon>Agaricomycotina</taxon>
        <taxon>Agaricomycetes</taxon>
        <taxon>Russulales</taxon>
        <taxon>Hericiaceae</taxon>
        <taxon>Dentipellis</taxon>
    </lineage>
</organism>
<accession>A0A4Y9ZB28</accession>
<feature type="compositionally biased region" description="Polar residues" evidence="9">
    <location>
        <begin position="267"/>
        <end position="278"/>
    </location>
</feature>
<evidence type="ECO:0000256" key="1">
    <source>
        <dbReference type="ARBA" id="ARBA00004123"/>
    </source>
</evidence>
<feature type="compositionally biased region" description="Polar residues" evidence="9">
    <location>
        <begin position="317"/>
        <end position="329"/>
    </location>
</feature>